<dbReference type="InterPro" id="IPR050377">
    <property type="entry name" value="Radical_SAM_PqqE_MftC-like"/>
</dbReference>
<dbReference type="AlphaFoldDB" id="Q08Z92"/>
<evidence type="ECO:0000256" key="3">
    <source>
        <dbReference type="ARBA" id="ARBA00022723"/>
    </source>
</evidence>
<dbReference type="GO" id="GO:0051536">
    <property type="term" value="F:iron-sulfur cluster binding"/>
    <property type="evidence" value="ECO:0007669"/>
    <property type="project" value="UniProtKB-KW"/>
</dbReference>
<evidence type="ECO:0000256" key="1">
    <source>
        <dbReference type="ARBA" id="ARBA00001966"/>
    </source>
</evidence>
<dbReference type="InterPro" id="IPR007197">
    <property type="entry name" value="rSAM"/>
</dbReference>
<keyword evidence="4" id="KW-0408">Iron</keyword>
<dbReference type="Pfam" id="PF04055">
    <property type="entry name" value="Radical_SAM"/>
    <property type="match status" value="1"/>
</dbReference>
<dbReference type="GO" id="GO:0003824">
    <property type="term" value="F:catalytic activity"/>
    <property type="evidence" value="ECO:0007669"/>
    <property type="project" value="InterPro"/>
</dbReference>
<dbReference type="SFLD" id="SFLDG01103">
    <property type="entry name" value="Uncharacterised_Radical_SAM_Su"/>
    <property type="match status" value="1"/>
</dbReference>
<evidence type="ECO:0000313" key="8">
    <source>
        <dbReference type="Proteomes" id="UP000032702"/>
    </source>
</evidence>
<evidence type="ECO:0000256" key="4">
    <source>
        <dbReference type="ARBA" id="ARBA00023004"/>
    </source>
</evidence>
<dbReference type="SUPFAM" id="SSF102114">
    <property type="entry name" value="Radical SAM enzymes"/>
    <property type="match status" value="1"/>
</dbReference>
<evidence type="ECO:0000256" key="5">
    <source>
        <dbReference type="ARBA" id="ARBA00023014"/>
    </source>
</evidence>
<dbReference type="CDD" id="cd01335">
    <property type="entry name" value="Radical_SAM"/>
    <property type="match status" value="1"/>
</dbReference>
<keyword evidence="3" id="KW-0479">Metal-binding</keyword>
<dbReference type="Proteomes" id="UP000032702">
    <property type="component" value="Unassembled WGS sequence"/>
</dbReference>
<name>Q08Z92_STIAD</name>
<protein>
    <submittedName>
        <fullName evidence="7">Radical SAM domain protein</fullName>
    </submittedName>
</protein>
<dbReference type="EMBL" id="AAMD01000071">
    <property type="protein sequence ID" value="EAU65811.1"/>
    <property type="molecule type" value="Genomic_DNA"/>
</dbReference>
<comment type="caution">
    <text evidence="7">The sequence shown here is derived from an EMBL/GenBank/DDBJ whole genome shotgun (WGS) entry which is preliminary data.</text>
</comment>
<sequence>MMPSLSAPGLRPLSCPSTHPFLGRIRVGPYAVPDAGAPEILLVREPWGPLPSGFRAYLLEGEGPGVEVPDAYLLPAGLFPLAEGDVVRVEPSQGRVSTLYRKASLSNSLLVTERCDNYCLMCSQPPRPHDDSWLLEELMELIPLISPETRELGITGGEPGLLGEGLLRLVEGLKTHLPMTAVHMLSNGRRFSEEGFAQGLGQVRHPDLMVGIPLYSDLPEEHDHVVQARGAYDDTVRGILNLKRAGVRVELRVVIHAFTYERLPELARFIARNLLFVDHVALMGLELMGFAKTNLLKLWVDPLDYQESLRASVRILDRAGVSTSLYNHPLCVLPTDLHPFARKSISDWKNVYFRECEGCSLREACGGFFASSSLKRSRGITSVRG</sequence>
<evidence type="ECO:0000259" key="6">
    <source>
        <dbReference type="PROSITE" id="PS51918"/>
    </source>
</evidence>
<gene>
    <name evidence="7" type="ORF">STIAU_6234</name>
</gene>
<dbReference type="PANTHER" id="PTHR11228:SF34">
    <property type="entry name" value="TUNGSTEN-CONTAINING ALDEHYDE FERREDOXIN OXIDOREDUCTASE COFACTOR MODIFYING PROTEIN"/>
    <property type="match status" value="1"/>
</dbReference>
<dbReference type="PANTHER" id="PTHR11228">
    <property type="entry name" value="RADICAL SAM DOMAIN PROTEIN"/>
    <property type="match status" value="1"/>
</dbReference>
<dbReference type="SFLD" id="SFLDG01067">
    <property type="entry name" value="SPASM/twitch_domain_containing"/>
    <property type="match status" value="1"/>
</dbReference>
<keyword evidence="2" id="KW-0949">S-adenosyl-L-methionine</keyword>
<dbReference type="NCBIfam" id="TIGR03977">
    <property type="entry name" value="rSAM_pair_HxsC"/>
    <property type="match status" value="1"/>
</dbReference>
<evidence type="ECO:0000256" key="2">
    <source>
        <dbReference type="ARBA" id="ARBA00022691"/>
    </source>
</evidence>
<dbReference type="InterPro" id="IPR024032">
    <property type="entry name" value="rSAM_paired_HxsC"/>
</dbReference>
<dbReference type="PROSITE" id="PS51918">
    <property type="entry name" value="RADICAL_SAM"/>
    <property type="match status" value="1"/>
</dbReference>
<dbReference type="PATRIC" id="fig|378806.16.peg.4903"/>
<accession>Q08Z92</accession>
<dbReference type="Gene3D" id="3.20.20.70">
    <property type="entry name" value="Aldolase class I"/>
    <property type="match status" value="1"/>
</dbReference>
<keyword evidence="5" id="KW-0411">Iron-sulfur</keyword>
<evidence type="ECO:0000313" key="7">
    <source>
        <dbReference type="EMBL" id="EAU65811.1"/>
    </source>
</evidence>
<dbReference type="SFLD" id="SFLDS00029">
    <property type="entry name" value="Radical_SAM"/>
    <property type="match status" value="1"/>
</dbReference>
<comment type="cofactor">
    <cofactor evidence="1">
        <name>[4Fe-4S] cluster</name>
        <dbReference type="ChEBI" id="CHEBI:49883"/>
    </cofactor>
</comment>
<dbReference type="OrthoDB" id="4501241at2"/>
<dbReference type="InterPro" id="IPR013785">
    <property type="entry name" value="Aldolase_TIM"/>
</dbReference>
<proteinExistence type="predicted"/>
<organism evidence="7 8">
    <name type="scientific">Stigmatella aurantiaca (strain DW4/3-1)</name>
    <dbReference type="NCBI Taxonomy" id="378806"/>
    <lineage>
        <taxon>Bacteria</taxon>
        <taxon>Pseudomonadati</taxon>
        <taxon>Myxococcota</taxon>
        <taxon>Myxococcia</taxon>
        <taxon>Myxococcales</taxon>
        <taxon>Cystobacterineae</taxon>
        <taxon>Archangiaceae</taxon>
        <taxon>Stigmatella</taxon>
    </lineage>
</organism>
<feature type="domain" description="Radical SAM core" evidence="6">
    <location>
        <begin position="101"/>
        <end position="318"/>
    </location>
</feature>
<reference evidence="7 8" key="1">
    <citation type="submission" date="2006-04" db="EMBL/GenBank/DDBJ databases">
        <authorList>
            <person name="Nierman W.C."/>
        </authorList>
    </citation>
    <scope>NUCLEOTIDE SEQUENCE [LARGE SCALE GENOMIC DNA]</scope>
    <source>
        <strain evidence="7 8">DW4/3-1</strain>
    </source>
</reference>
<dbReference type="GO" id="GO:0046872">
    <property type="term" value="F:metal ion binding"/>
    <property type="evidence" value="ECO:0007669"/>
    <property type="project" value="UniProtKB-KW"/>
</dbReference>
<dbReference type="InterPro" id="IPR058240">
    <property type="entry name" value="rSAM_sf"/>
</dbReference>